<dbReference type="Proteomes" id="UP000567922">
    <property type="component" value="Unassembled WGS sequence"/>
</dbReference>
<dbReference type="SUPFAM" id="SSF51182">
    <property type="entry name" value="RmlC-like cupins"/>
    <property type="match status" value="1"/>
</dbReference>
<keyword evidence="2" id="KW-0732">Signal</keyword>
<dbReference type="GO" id="GO:0051213">
    <property type="term" value="F:dioxygenase activity"/>
    <property type="evidence" value="ECO:0007669"/>
    <property type="project" value="UniProtKB-KW"/>
</dbReference>
<dbReference type="InterPro" id="IPR014710">
    <property type="entry name" value="RmlC-like_jellyroll"/>
</dbReference>
<sequence>MRIRACVAAGALTAGLLAGCADADDPNMNGAAPASPDAVIGNDESNGEDANDEHAVFTPDDIMWEPGPEVLPEGAEVAVLDGDPAVSDYFALRLKLPDGYIIPPHTHPATERVTVISGTFYVGHGEEIANDMTQLDTGSYIMIPPENPHHARAEGETIIQLSTVGPWALDYINPEDDPRNE</sequence>
<dbReference type="AlphaFoldDB" id="A0A839RLU7"/>
<name>A0A839RLU7_9ACTN</name>
<feature type="region of interest" description="Disordered" evidence="1">
    <location>
        <begin position="28"/>
        <end position="52"/>
    </location>
</feature>
<dbReference type="InterPro" id="IPR011051">
    <property type="entry name" value="RmlC_Cupin_sf"/>
</dbReference>
<dbReference type="CDD" id="cd06989">
    <property type="entry name" value="cupin_DRT102"/>
    <property type="match status" value="1"/>
</dbReference>
<keyword evidence="5" id="KW-1185">Reference proteome</keyword>
<feature type="signal peptide" evidence="2">
    <location>
        <begin position="1"/>
        <end position="23"/>
    </location>
</feature>
<dbReference type="Gene3D" id="2.60.120.10">
    <property type="entry name" value="Jelly Rolls"/>
    <property type="match status" value="1"/>
</dbReference>
<keyword evidence="4" id="KW-0223">Dioxygenase</keyword>
<evidence type="ECO:0000256" key="2">
    <source>
        <dbReference type="SAM" id="SignalP"/>
    </source>
</evidence>
<dbReference type="RefSeq" id="WP_232322866.1">
    <property type="nucleotide sequence ID" value="NZ_BDDI01000002.1"/>
</dbReference>
<evidence type="ECO:0000256" key="1">
    <source>
        <dbReference type="SAM" id="MobiDB-lite"/>
    </source>
</evidence>
<evidence type="ECO:0000313" key="4">
    <source>
        <dbReference type="EMBL" id="MBB3037168.1"/>
    </source>
</evidence>
<keyword evidence="4" id="KW-0560">Oxidoreductase</keyword>
<dbReference type="InterPro" id="IPR013096">
    <property type="entry name" value="Cupin_2"/>
</dbReference>
<comment type="caution">
    <text evidence="4">The sequence shown here is derived from an EMBL/GenBank/DDBJ whole genome shotgun (WGS) entry which is preliminary data.</text>
</comment>
<proteinExistence type="predicted"/>
<protein>
    <submittedName>
        <fullName evidence="4">Quercetin dioxygenase-like cupin family protein</fullName>
    </submittedName>
</protein>
<accession>A0A839RLU7</accession>
<evidence type="ECO:0000259" key="3">
    <source>
        <dbReference type="Pfam" id="PF07883"/>
    </source>
</evidence>
<feature type="domain" description="Cupin type-2" evidence="3">
    <location>
        <begin position="96"/>
        <end position="158"/>
    </location>
</feature>
<evidence type="ECO:0000313" key="5">
    <source>
        <dbReference type="Proteomes" id="UP000567922"/>
    </source>
</evidence>
<dbReference type="EMBL" id="JACHWS010000001">
    <property type="protein sequence ID" value="MBB3037168.1"/>
    <property type="molecule type" value="Genomic_DNA"/>
</dbReference>
<dbReference type="PROSITE" id="PS51257">
    <property type="entry name" value="PROKAR_LIPOPROTEIN"/>
    <property type="match status" value="1"/>
</dbReference>
<organism evidence="4 5">
    <name type="scientific">Hoyosella altamirensis</name>
    <dbReference type="NCBI Taxonomy" id="616997"/>
    <lineage>
        <taxon>Bacteria</taxon>
        <taxon>Bacillati</taxon>
        <taxon>Actinomycetota</taxon>
        <taxon>Actinomycetes</taxon>
        <taxon>Mycobacteriales</taxon>
        <taxon>Hoyosellaceae</taxon>
        <taxon>Hoyosella</taxon>
    </lineage>
</organism>
<feature type="chain" id="PRO_5032903737" evidence="2">
    <location>
        <begin position="24"/>
        <end position="181"/>
    </location>
</feature>
<reference evidence="4 5" key="1">
    <citation type="submission" date="2020-08" db="EMBL/GenBank/DDBJ databases">
        <title>Sequencing the genomes of 1000 actinobacteria strains.</title>
        <authorList>
            <person name="Klenk H.-P."/>
        </authorList>
    </citation>
    <scope>NUCLEOTIDE SEQUENCE [LARGE SCALE GENOMIC DNA]</scope>
    <source>
        <strain evidence="4 5">DSM 45258</strain>
    </source>
</reference>
<dbReference type="Pfam" id="PF07883">
    <property type="entry name" value="Cupin_2"/>
    <property type="match status" value="1"/>
</dbReference>
<gene>
    <name evidence="4" type="ORF">FHU29_001602</name>
</gene>